<evidence type="ECO:0000313" key="10">
    <source>
        <dbReference type="EMBL" id="KMO15465.1"/>
    </source>
</evidence>
<keyword evidence="4 7" id="KW-1133">Transmembrane helix</keyword>
<dbReference type="Proteomes" id="UP000036471">
    <property type="component" value="Unassembled WGS sequence"/>
</dbReference>
<comment type="similarity">
    <text evidence="6">Belongs to the ABC-4 integral membrane protein family.</text>
</comment>
<protein>
    <recommendedName>
        <fullName evidence="12">ABC transporter permease</fullName>
    </recommendedName>
</protein>
<evidence type="ECO:0000313" key="11">
    <source>
        <dbReference type="Proteomes" id="UP000036471"/>
    </source>
</evidence>
<dbReference type="InterPro" id="IPR050250">
    <property type="entry name" value="Macrolide_Exporter_MacB"/>
</dbReference>
<feature type="transmembrane region" description="Helical" evidence="7">
    <location>
        <begin position="28"/>
        <end position="48"/>
    </location>
</feature>
<dbReference type="InterPro" id="IPR025857">
    <property type="entry name" value="MacB_PCD"/>
</dbReference>
<dbReference type="EMBL" id="JTHG01000269">
    <property type="protein sequence ID" value="KMO15465.1"/>
    <property type="molecule type" value="Genomic_DNA"/>
</dbReference>
<feature type="transmembrane region" description="Helical" evidence="7">
    <location>
        <begin position="182"/>
        <end position="200"/>
    </location>
</feature>
<dbReference type="InterPro" id="IPR003838">
    <property type="entry name" value="ABC3_permease_C"/>
</dbReference>
<feature type="transmembrane region" description="Helical" evidence="7">
    <location>
        <begin position="357"/>
        <end position="380"/>
    </location>
</feature>
<dbReference type="PANTHER" id="PTHR30572:SF4">
    <property type="entry name" value="ABC TRANSPORTER PERMEASE YTRF"/>
    <property type="match status" value="1"/>
</dbReference>
<keyword evidence="2" id="KW-1003">Cell membrane</keyword>
<accession>A0ABR5GYK1</accession>
<reference evidence="10 11" key="1">
    <citation type="submission" date="2014-11" db="EMBL/GenBank/DDBJ databases">
        <title>Comparative genomics of Methylobacterium species.</title>
        <authorList>
            <person name="Chaudhry V."/>
            <person name="Patil P.B."/>
        </authorList>
    </citation>
    <scope>NUCLEOTIDE SEQUENCE [LARGE SCALE GENOMIC DNA]</scope>
    <source>
        <strain evidence="10 11">SE3.6</strain>
    </source>
</reference>
<feature type="domain" description="MacB-like periplasmic core" evidence="9">
    <location>
        <begin position="29"/>
        <end position="244"/>
    </location>
</feature>
<comment type="subcellular location">
    <subcellularLocation>
        <location evidence="1">Cell membrane</location>
        <topology evidence="1">Multi-pass membrane protein</topology>
    </subcellularLocation>
</comment>
<evidence type="ECO:0000256" key="2">
    <source>
        <dbReference type="ARBA" id="ARBA00022475"/>
    </source>
</evidence>
<evidence type="ECO:0000256" key="4">
    <source>
        <dbReference type="ARBA" id="ARBA00022989"/>
    </source>
</evidence>
<name>A0ABR5GYK1_9HYPH</name>
<evidence type="ECO:0000256" key="1">
    <source>
        <dbReference type="ARBA" id="ARBA00004651"/>
    </source>
</evidence>
<sequence>MSRPESLAPFREVVFDGLGNLQALKGRALLALTGIAIGTAAVIAMLHVGHNARMEAMRQFEVMGVDLAVINPRGEGATPTVLPPEIVRALPSHGLGIVQVAPFIATGTMIRAGGATIQANLIAATDGLYALTQATVAQGHRTSELDGFAPFVVLGAELARDMAVAAGQPVRIGDAVRMDDQVLTVIGVLGPAFPVPLLSLDLDRSAVIPFRTARRLVPDPQITTVAARLTPGADDRATAARVADYFQARLRPGGVQVQTARQLVDGLEQQMRVYGLLLLAIGAVSLVVGGVGVMNVMLMSVMERHREIGLRLAIGARRRDIRTMFLTEALILATLGSLLGTGLGTLAGWLFAEASGWSFLAAPLALPLGAGMALAVGLFFGSYPAARAARLDPIAALRAE</sequence>
<dbReference type="PANTHER" id="PTHR30572">
    <property type="entry name" value="MEMBRANE COMPONENT OF TRANSPORTER-RELATED"/>
    <property type="match status" value="1"/>
</dbReference>
<comment type="caution">
    <text evidence="10">The sequence shown here is derived from an EMBL/GenBank/DDBJ whole genome shotgun (WGS) entry which is preliminary data.</text>
</comment>
<evidence type="ECO:0000259" key="8">
    <source>
        <dbReference type="Pfam" id="PF02687"/>
    </source>
</evidence>
<keyword evidence="11" id="KW-1185">Reference proteome</keyword>
<keyword evidence="3 7" id="KW-0812">Transmembrane</keyword>
<evidence type="ECO:0000259" key="9">
    <source>
        <dbReference type="Pfam" id="PF12704"/>
    </source>
</evidence>
<feature type="transmembrane region" description="Helical" evidence="7">
    <location>
        <begin position="273"/>
        <end position="302"/>
    </location>
</feature>
<feature type="domain" description="ABC3 transporter permease C-terminal" evidence="8">
    <location>
        <begin position="280"/>
        <end position="393"/>
    </location>
</feature>
<feature type="transmembrane region" description="Helical" evidence="7">
    <location>
        <begin position="323"/>
        <end position="351"/>
    </location>
</feature>
<keyword evidence="5 7" id="KW-0472">Membrane</keyword>
<evidence type="ECO:0000256" key="6">
    <source>
        <dbReference type="ARBA" id="ARBA00038076"/>
    </source>
</evidence>
<proteinExistence type="inferred from homology"/>
<evidence type="ECO:0000256" key="7">
    <source>
        <dbReference type="SAM" id="Phobius"/>
    </source>
</evidence>
<dbReference type="RefSeq" id="WP_053225600.1">
    <property type="nucleotide sequence ID" value="NZ_JTHG01000269.1"/>
</dbReference>
<evidence type="ECO:0008006" key="12">
    <source>
        <dbReference type="Google" id="ProtNLM"/>
    </source>
</evidence>
<evidence type="ECO:0000256" key="5">
    <source>
        <dbReference type="ARBA" id="ARBA00023136"/>
    </source>
</evidence>
<dbReference type="Pfam" id="PF12704">
    <property type="entry name" value="MacB_PCD"/>
    <property type="match status" value="1"/>
</dbReference>
<dbReference type="Pfam" id="PF02687">
    <property type="entry name" value="FtsX"/>
    <property type="match status" value="1"/>
</dbReference>
<evidence type="ECO:0000256" key="3">
    <source>
        <dbReference type="ARBA" id="ARBA00022692"/>
    </source>
</evidence>
<organism evidence="10 11">
    <name type="scientific">Methylobacterium indicum</name>
    <dbReference type="NCBI Taxonomy" id="1775910"/>
    <lineage>
        <taxon>Bacteria</taxon>
        <taxon>Pseudomonadati</taxon>
        <taxon>Pseudomonadota</taxon>
        <taxon>Alphaproteobacteria</taxon>
        <taxon>Hyphomicrobiales</taxon>
        <taxon>Methylobacteriaceae</taxon>
        <taxon>Methylobacterium</taxon>
    </lineage>
</organism>
<gene>
    <name evidence="10" type="ORF">QR79_24220</name>
</gene>